<dbReference type="SUPFAM" id="SSF52540">
    <property type="entry name" value="P-loop containing nucleoside triphosphate hydrolases"/>
    <property type="match status" value="1"/>
</dbReference>
<dbReference type="PANTHER" id="PTHR48419">
    <property type="entry name" value="SULFOTRANSFERASE DOMAIN-CONTAINING PROTEIN"/>
    <property type="match status" value="1"/>
</dbReference>
<proteinExistence type="predicted"/>
<keyword evidence="2" id="KW-1185">Reference proteome</keyword>
<evidence type="ECO:0008006" key="3">
    <source>
        <dbReference type="Google" id="ProtNLM"/>
    </source>
</evidence>
<dbReference type="AlphaFoldDB" id="A0A9Q1BRU0"/>
<dbReference type="Gene3D" id="3.40.50.300">
    <property type="entry name" value="P-loop containing nucleotide triphosphate hydrolases"/>
    <property type="match status" value="1"/>
</dbReference>
<dbReference type="OrthoDB" id="416710at2759"/>
<dbReference type="PANTHER" id="PTHR48419:SF1">
    <property type="entry name" value="SULFOTRANSFERASE DOMAIN-CONTAINING PROTEIN"/>
    <property type="match status" value="1"/>
</dbReference>
<dbReference type="InterPro" id="IPR027417">
    <property type="entry name" value="P-loop_NTPase"/>
</dbReference>
<gene>
    <name evidence="1" type="ORF">HOLleu_25308</name>
</gene>
<dbReference type="InterPro" id="IPR053226">
    <property type="entry name" value="Pyrrolopyrazine_biosynth_F"/>
</dbReference>
<evidence type="ECO:0000313" key="2">
    <source>
        <dbReference type="Proteomes" id="UP001152320"/>
    </source>
</evidence>
<name>A0A9Q1BRU0_HOLLE</name>
<accession>A0A9Q1BRU0</accession>
<dbReference type="EMBL" id="JAIZAY010000012">
    <property type="protein sequence ID" value="KAJ8031938.1"/>
    <property type="molecule type" value="Genomic_DNA"/>
</dbReference>
<evidence type="ECO:0000313" key="1">
    <source>
        <dbReference type="EMBL" id="KAJ8031938.1"/>
    </source>
</evidence>
<organism evidence="1 2">
    <name type="scientific">Holothuria leucospilota</name>
    <name type="common">Black long sea cucumber</name>
    <name type="synonym">Mertensiothuria leucospilota</name>
    <dbReference type="NCBI Taxonomy" id="206669"/>
    <lineage>
        <taxon>Eukaryota</taxon>
        <taxon>Metazoa</taxon>
        <taxon>Echinodermata</taxon>
        <taxon>Eleutherozoa</taxon>
        <taxon>Echinozoa</taxon>
        <taxon>Holothuroidea</taxon>
        <taxon>Aspidochirotacea</taxon>
        <taxon>Aspidochirotida</taxon>
        <taxon>Holothuriidae</taxon>
        <taxon>Holothuria</taxon>
    </lineage>
</organism>
<sequence length="311" mass="36551">MADSSDDKVNRIFLWVNPRNLSTVFTKCVSFMDGACIWHEPYASSFFKEMFLDPEMIRKYPQLSIFKTQIAETSDQLESFDHYFDGGNLKPLSEFDYDWTQEQLSKPLPSGKKFLFVKDGAICIINRLEKLPKVPFKHTFLIRDPLRSAESNRRLFMSFWRYDGKPEDFDMYHQNPYLDLDLLPPNPSYEVWRYVKANIDPNPVVIDADDLQTFPEQILRKYCEAVNIPFKESYVNWEESDKSLKYYNGCIDQMVLGKKIHAFDAAFASTCFKPITSPKPRFDDLTPDGQRFVLENQDGYKEMYDSRIKPE</sequence>
<comment type="caution">
    <text evidence="1">The sequence shown here is derived from an EMBL/GenBank/DDBJ whole genome shotgun (WGS) entry which is preliminary data.</text>
</comment>
<dbReference type="Proteomes" id="UP001152320">
    <property type="component" value="Chromosome 12"/>
</dbReference>
<protein>
    <recommendedName>
        <fullName evidence="3">Sulfotransferase family protein</fullName>
    </recommendedName>
</protein>
<reference evidence="1" key="1">
    <citation type="submission" date="2021-10" db="EMBL/GenBank/DDBJ databases">
        <title>Tropical sea cucumber genome reveals ecological adaptation and Cuvierian tubules defense mechanism.</title>
        <authorList>
            <person name="Chen T."/>
        </authorList>
    </citation>
    <scope>NUCLEOTIDE SEQUENCE</scope>
    <source>
        <strain evidence="1">Nanhai2018</strain>
        <tissue evidence="1">Muscle</tissue>
    </source>
</reference>